<accession>A0A5S3PPG4</accession>
<proteinExistence type="predicted"/>
<organism evidence="1 2">
    <name type="scientific">Maribacter algarum</name>
    <name type="common">ex Zhang et al. 2020</name>
    <dbReference type="NCBI Taxonomy" id="2578118"/>
    <lineage>
        <taxon>Bacteria</taxon>
        <taxon>Pseudomonadati</taxon>
        <taxon>Bacteroidota</taxon>
        <taxon>Flavobacteriia</taxon>
        <taxon>Flavobacteriales</taxon>
        <taxon>Flavobacteriaceae</taxon>
        <taxon>Maribacter</taxon>
    </lineage>
</organism>
<protein>
    <recommendedName>
        <fullName evidence="3">Outer membrane protein beta-barrel domain-containing protein</fullName>
    </recommendedName>
</protein>
<evidence type="ECO:0000313" key="2">
    <source>
        <dbReference type="Proteomes" id="UP000310314"/>
    </source>
</evidence>
<dbReference type="Proteomes" id="UP000310314">
    <property type="component" value="Unassembled WGS sequence"/>
</dbReference>
<dbReference type="OrthoDB" id="6399900at2"/>
<evidence type="ECO:0008006" key="3">
    <source>
        <dbReference type="Google" id="ProtNLM"/>
    </source>
</evidence>
<sequence>MKNHILLVIFLINSSLVAQTSKRDKPKIVTFGFGMSIGMESMDKTIAEDVGISAIGGTWIDFRGRLNFIKYINLDIGWSGSNFKDELPFNEALVFTSGQLSGLPSNGKSKISSSGIYYSIGGRIPITKQLQFNANYGQRNFSAERSIPNCSNCNEVDLDLDAGNYIRAGLSWLTFKAANSILGEFDLLYTHHFEGSFQYSVTLGFFVYL</sequence>
<name>A0A5S3PPG4_9FLAO</name>
<gene>
    <name evidence="1" type="ORF">FEE95_09030</name>
</gene>
<comment type="caution">
    <text evidence="1">The sequence shown here is derived from an EMBL/GenBank/DDBJ whole genome shotgun (WGS) entry which is preliminary data.</text>
</comment>
<keyword evidence="2" id="KW-1185">Reference proteome</keyword>
<dbReference type="EMBL" id="VATY01000002">
    <property type="protein sequence ID" value="TMM56637.1"/>
    <property type="molecule type" value="Genomic_DNA"/>
</dbReference>
<dbReference type="AlphaFoldDB" id="A0A5S3PPG4"/>
<evidence type="ECO:0000313" key="1">
    <source>
        <dbReference type="EMBL" id="TMM56637.1"/>
    </source>
</evidence>
<dbReference type="RefSeq" id="WP_138657621.1">
    <property type="nucleotide sequence ID" value="NZ_VATY01000002.1"/>
</dbReference>
<reference evidence="1 2" key="1">
    <citation type="submission" date="2019-05" db="EMBL/GenBank/DDBJ databases">
        <authorList>
            <person name="Zhang J.-Y."/>
            <person name="Feg X."/>
            <person name="Du Z.-J."/>
        </authorList>
    </citation>
    <scope>NUCLEOTIDE SEQUENCE [LARGE SCALE GENOMIC DNA]</scope>
    <source>
        <strain evidence="1 2">RZ26</strain>
    </source>
</reference>